<keyword evidence="2" id="KW-1185">Reference proteome</keyword>
<organism evidence="1 2">
    <name type="scientific">Streptomyces tendae</name>
    <dbReference type="NCBI Taxonomy" id="1932"/>
    <lineage>
        <taxon>Bacteria</taxon>
        <taxon>Bacillati</taxon>
        <taxon>Actinomycetota</taxon>
        <taxon>Actinomycetes</taxon>
        <taxon>Kitasatosporales</taxon>
        <taxon>Streptomycetaceae</taxon>
        <taxon>Streptomyces</taxon>
    </lineage>
</organism>
<accession>A0ABW7SAE9</accession>
<sequence>MATGSGLDAQVTVGEESVWGTAVTPDHAYEFNDEGLKREPTWLEPTGLRAGQKYKRAGRVSVSRESVSGDMTLEHATKGMGLLWKHALASSGAPVQLETSAAYEQVHVPGDFRGLGLTVQVGRPEPSTGTVRPFTYSGCKIMSWELNVSDNAIPTLKLTFDGRKEDTTASLVAASYLSGSHVFSFADATLTLGGTVATSSGKTTVTSGVAVATVVTEVTVAGEAPMASERFGIGNAGLKSEQLENDTPTISGSLSAEFNKTELYDVYANNDTTAMVLKLEGQEIETGHKETLEIILPAVKLKSAAPNVGGPDIVSMSTDFEAYDDETNPPIQVRIISEDTTL</sequence>
<comment type="caution">
    <text evidence="1">The sequence shown here is derived from an EMBL/GenBank/DDBJ whole genome shotgun (WGS) entry which is preliminary data.</text>
</comment>
<dbReference type="RefSeq" id="WP_398353382.1">
    <property type="nucleotide sequence ID" value="NZ_JBIQWK010000011.1"/>
</dbReference>
<dbReference type="Pfam" id="PF18906">
    <property type="entry name" value="Phage_tube_2"/>
    <property type="match status" value="1"/>
</dbReference>
<name>A0ABW7SAE9_STRTE</name>
<proteinExistence type="predicted"/>
<reference evidence="1 2" key="1">
    <citation type="submission" date="2024-10" db="EMBL/GenBank/DDBJ databases">
        <authorList>
            <person name="Wannawong T."/>
            <person name="Kuncharoen N."/>
            <person name="Mhuantong W."/>
        </authorList>
    </citation>
    <scope>NUCLEOTIDE SEQUENCE [LARGE SCALE GENOMIC DNA]</scope>
    <source>
        <strain evidence="1 2">CALK1-4</strain>
    </source>
</reference>
<dbReference type="EMBL" id="JBIQWK010000011">
    <property type="protein sequence ID" value="MFI0576137.1"/>
    <property type="molecule type" value="Genomic_DNA"/>
</dbReference>
<gene>
    <name evidence="1" type="ORF">ACH3YB_31375</name>
</gene>
<evidence type="ECO:0000313" key="2">
    <source>
        <dbReference type="Proteomes" id="UP001610810"/>
    </source>
</evidence>
<evidence type="ECO:0000313" key="1">
    <source>
        <dbReference type="EMBL" id="MFI0576137.1"/>
    </source>
</evidence>
<protein>
    <submittedName>
        <fullName evidence="1">Phage tail tube protein</fullName>
    </submittedName>
</protein>
<dbReference type="Proteomes" id="UP001610810">
    <property type="component" value="Unassembled WGS sequence"/>
</dbReference>
<dbReference type="InterPro" id="IPR044000">
    <property type="entry name" value="Phage_tube_2"/>
</dbReference>